<dbReference type="SMART" id="SM00028">
    <property type="entry name" value="TPR"/>
    <property type="match status" value="4"/>
</dbReference>
<dbReference type="InterPro" id="IPR019734">
    <property type="entry name" value="TPR_rpt"/>
</dbReference>
<accession>A0ABP8ISA6</accession>
<evidence type="ECO:0000313" key="4">
    <source>
        <dbReference type="Proteomes" id="UP001501153"/>
    </source>
</evidence>
<dbReference type="CDD" id="cd02511">
    <property type="entry name" value="Beta4Glucosyltransferase"/>
    <property type="match status" value="1"/>
</dbReference>
<dbReference type="PANTHER" id="PTHR43630:SF2">
    <property type="entry name" value="GLYCOSYLTRANSFERASE"/>
    <property type="match status" value="1"/>
</dbReference>
<dbReference type="InterPro" id="IPR001173">
    <property type="entry name" value="Glyco_trans_2-like"/>
</dbReference>
<name>A0ABP8ISA6_9BACT</name>
<sequence length="416" mass="46690">MRTARPKLSVCVITRNEERFIGQCLASVAVLQPHELIVVDSGSTDRTVAIAEAHGARVLPITWRDDYAWARNQAIEQASGDWILFLDADEYWEGGALGPLLARTPPAVGGFLLERADVYLDPDSGRKISCPVGIVRLFRKNATFRYAYRVHEQINSSISGASSRIEVLRAGRLIHQVFALSQEFIQRKQANYLRLLEESLREAPQDEWLRYQQAKTLWFLKREPEALQLFRELSGPYTASLVIRCSACCNAAILLQAAGQAPAAIALLQHSLQLHPGQSLGYLILGDVYYGQGQYGRAAQCYLRTKSSLNTLRFEAIIPGDLYLYPAERLYKLGCCFLAAGRFTLARLLFRWGLHRQASSVNCLYGLAIVALARRDMAAARRYTRRCQAENPEWQRLRELSSRLGLEASPAAVTWG</sequence>
<dbReference type="PANTHER" id="PTHR43630">
    <property type="entry name" value="POLY-BETA-1,6-N-ACETYL-D-GLUCOSAMINE SYNTHASE"/>
    <property type="match status" value="1"/>
</dbReference>
<dbReference type="SUPFAM" id="SSF48452">
    <property type="entry name" value="TPR-like"/>
    <property type="match status" value="1"/>
</dbReference>
<evidence type="ECO:0000259" key="2">
    <source>
        <dbReference type="Pfam" id="PF00535"/>
    </source>
</evidence>
<comment type="similarity">
    <text evidence="1">Belongs to the glycosyltransferase 2 family. WaaE/KdtX subfamily.</text>
</comment>
<dbReference type="InterPro" id="IPR029044">
    <property type="entry name" value="Nucleotide-diphossugar_trans"/>
</dbReference>
<gene>
    <name evidence="3" type="ORF">GCM10023185_44690</name>
</gene>
<dbReference type="EMBL" id="BAABGZ010000081">
    <property type="protein sequence ID" value="GAA4370291.1"/>
    <property type="molecule type" value="Genomic_DNA"/>
</dbReference>
<feature type="domain" description="Glycosyltransferase 2-like" evidence="2">
    <location>
        <begin position="9"/>
        <end position="103"/>
    </location>
</feature>
<proteinExistence type="inferred from homology"/>
<evidence type="ECO:0000256" key="1">
    <source>
        <dbReference type="ARBA" id="ARBA00038494"/>
    </source>
</evidence>
<protein>
    <recommendedName>
        <fullName evidence="2">Glycosyltransferase 2-like domain-containing protein</fullName>
    </recommendedName>
</protein>
<organism evidence="3 4">
    <name type="scientific">Hymenobacter saemangeumensis</name>
    <dbReference type="NCBI Taxonomy" id="1084522"/>
    <lineage>
        <taxon>Bacteria</taxon>
        <taxon>Pseudomonadati</taxon>
        <taxon>Bacteroidota</taxon>
        <taxon>Cytophagia</taxon>
        <taxon>Cytophagales</taxon>
        <taxon>Hymenobacteraceae</taxon>
        <taxon>Hymenobacter</taxon>
    </lineage>
</organism>
<dbReference type="Pfam" id="PF13432">
    <property type="entry name" value="TPR_16"/>
    <property type="match status" value="2"/>
</dbReference>
<dbReference type="Proteomes" id="UP001501153">
    <property type="component" value="Unassembled WGS sequence"/>
</dbReference>
<dbReference type="InterPro" id="IPR011990">
    <property type="entry name" value="TPR-like_helical_dom_sf"/>
</dbReference>
<comment type="caution">
    <text evidence="3">The sequence shown here is derived from an EMBL/GenBank/DDBJ whole genome shotgun (WGS) entry which is preliminary data.</text>
</comment>
<dbReference type="Gene3D" id="1.25.40.10">
    <property type="entry name" value="Tetratricopeptide repeat domain"/>
    <property type="match status" value="2"/>
</dbReference>
<dbReference type="Gene3D" id="3.90.550.10">
    <property type="entry name" value="Spore Coat Polysaccharide Biosynthesis Protein SpsA, Chain A"/>
    <property type="match status" value="1"/>
</dbReference>
<reference evidence="4" key="1">
    <citation type="journal article" date="2019" name="Int. J. Syst. Evol. Microbiol.">
        <title>The Global Catalogue of Microorganisms (GCM) 10K type strain sequencing project: providing services to taxonomists for standard genome sequencing and annotation.</title>
        <authorList>
            <consortium name="The Broad Institute Genomics Platform"/>
            <consortium name="The Broad Institute Genome Sequencing Center for Infectious Disease"/>
            <person name="Wu L."/>
            <person name="Ma J."/>
        </authorList>
    </citation>
    <scope>NUCLEOTIDE SEQUENCE [LARGE SCALE GENOMIC DNA]</scope>
    <source>
        <strain evidence="4">JCM 17923</strain>
    </source>
</reference>
<dbReference type="SUPFAM" id="SSF53448">
    <property type="entry name" value="Nucleotide-diphospho-sugar transferases"/>
    <property type="match status" value="1"/>
</dbReference>
<keyword evidence="4" id="KW-1185">Reference proteome</keyword>
<dbReference type="RefSeq" id="WP_345238387.1">
    <property type="nucleotide sequence ID" value="NZ_BAABGZ010000081.1"/>
</dbReference>
<dbReference type="Pfam" id="PF00535">
    <property type="entry name" value="Glycos_transf_2"/>
    <property type="match status" value="1"/>
</dbReference>
<evidence type="ECO:0000313" key="3">
    <source>
        <dbReference type="EMBL" id="GAA4370291.1"/>
    </source>
</evidence>